<dbReference type="InterPro" id="IPR022712">
    <property type="entry name" value="Beta_Casp"/>
</dbReference>
<sequence length="451" mass="50770">MKIKFLGAAGTVTGSKTLIESNGIRIMIDCGLFQGIKPLREMNWDPLPVLPSTIDFVLLTHGHLDHCGWLPRLVHQGFKGKIYCTSPTKDITKLILLDSAKIQEEEAEKANKGKYSKHEIAESLYTIEQAEKVFPLFKVVKVGESIPLDAQIDAVFTSAGHILGACSITIKLENKTLVFSGDIGRDDDVLMYPPTKPKKADYIFLESTYGNRLHPQADTKSELEMHVNNTINLGGTVIIPSFAVERAQTIMYLLWQLKEEKKIPNIPYIIDTPMGISALNIFRNYPKWHKLSLEEIEKVSEMFLLVSDYKETNELILDTRPKVVIAASGMITGGRVLSYLEHYIVLPETTIIIVGYQAEATRGRKLLDGAKEIKIYGQYYPVNANIQEIQGLSAHGDQKDLLNWLSQLENKPTKVFIVHGENQPADELRIKIQEKYGYDCKIPLIGQEFEL</sequence>
<protein>
    <submittedName>
        <fullName evidence="4">Metallo-beta-lactamase family protein</fullName>
    </submittedName>
</protein>
<dbReference type="EMBL" id="FQWE01000004">
    <property type="protein sequence ID" value="SHG08536.1"/>
    <property type="molecule type" value="Genomic_DNA"/>
</dbReference>
<dbReference type="CDD" id="cd16295">
    <property type="entry name" value="TTHA0252-CPSF-like_MBL-fold"/>
    <property type="match status" value="1"/>
</dbReference>
<dbReference type="GO" id="GO:0016787">
    <property type="term" value="F:hydrolase activity"/>
    <property type="evidence" value="ECO:0007669"/>
    <property type="project" value="UniProtKB-KW"/>
</dbReference>
<dbReference type="Pfam" id="PF00753">
    <property type="entry name" value="Lactamase_B"/>
    <property type="match status" value="1"/>
</dbReference>
<dbReference type="InterPro" id="IPR001279">
    <property type="entry name" value="Metallo-B-lactamas"/>
</dbReference>
<evidence type="ECO:0000313" key="4">
    <source>
        <dbReference type="EMBL" id="SHG08536.1"/>
    </source>
</evidence>
<dbReference type="Gene3D" id="3.40.50.10890">
    <property type="match status" value="1"/>
</dbReference>
<organism evidence="4 5">
    <name type="scientific">Flavobacterium segetis</name>
    <dbReference type="NCBI Taxonomy" id="271157"/>
    <lineage>
        <taxon>Bacteria</taxon>
        <taxon>Pseudomonadati</taxon>
        <taxon>Bacteroidota</taxon>
        <taxon>Flavobacteriia</taxon>
        <taxon>Flavobacteriales</taxon>
        <taxon>Flavobacteriaceae</taxon>
        <taxon>Flavobacterium</taxon>
    </lineage>
</organism>
<dbReference type="STRING" id="271157.SAMN05444396_104229"/>
<dbReference type="RefSeq" id="WP_072990299.1">
    <property type="nucleotide sequence ID" value="NZ_FQWE01000004.1"/>
</dbReference>
<name>A0A1M5GXS3_9FLAO</name>
<dbReference type="PANTHER" id="PTHR11203:SF37">
    <property type="entry name" value="INTEGRATOR COMPLEX SUBUNIT 11"/>
    <property type="match status" value="1"/>
</dbReference>
<feature type="domain" description="Metallo-beta-lactamase" evidence="2">
    <location>
        <begin position="13"/>
        <end position="226"/>
    </location>
</feature>
<dbReference type="OrthoDB" id="9803916at2"/>
<dbReference type="Gene3D" id="3.60.15.10">
    <property type="entry name" value="Ribonuclease Z/Hydroxyacylglutathione hydrolase-like"/>
    <property type="match status" value="1"/>
</dbReference>
<keyword evidence="1" id="KW-0378">Hydrolase</keyword>
<dbReference type="PANTHER" id="PTHR11203">
    <property type="entry name" value="CLEAVAGE AND POLYADENYLATION SPECIFICITY FACTOR FAMILY MEMBER"/>
    <property type="match status" value="1"/>
</dbReference>
<dbReference type="SMART" id="SM01027">
    <property type="entry name" value="Beta-Casp"/>
    <property type="match status" value="1"/>
</dbReference>
<dbReference type="GO" id="GO:0004521">
    <property type="term" value="F:RNA endonuclease activity"/>
    <property type="evidence" value="ECO:0007669"/>
    <property type="project" value="TreeGrafter"/>
</dbReference>
<keyword evidence="5" id="KW-1185">Reference proteome</keyword>
<evidence type="ECO:0000256" key="1">
    <source>
        <dbReference type="ARBA" id="ARBA00022801"/>
    </source>
</evidence>
<dbReference type="SMART" id="SM00849">
    <property type="entry name" value="Lactamase_B"/>
    <property type="match status" value="1"/>
</dbReference>
<dbReference type="InterPro" id="IPR036866">
    <property type="entry name" value="RibonucZ/Hydroxyglut_hydro"/>
</dbReference>
<dbReference type="SUPFAM" id="SSF56281">
    <property type="entry name" value="Metallo-hydrolase/oxidoreductase"/>
    <property type="match status" value="1"/>
</dbReference>
<gene>
    <name evidence="4" type="ORF">SAMN05444396_104229</name>
</gene>
<evidence type="ECO:0000259" key="2">
    <source>
        <dbReference type="SMART" id="SM00849"/>
    </source>
</evidence>
<evidence type="ECO:0000313" key="5">
    <source>
        <dbReference type="Proteomes" id="UP000184036"/>
    </source>
</evidence>
<accession>A0A1M5GXS3</accession>
<feature type="domain" description="Beta-Casp" evidence="3">
    <location>
        <begin position="247"/>
        <end position="366"/>
    </location>
</feature>
<dbReference type="InterPro" id="IPR050698">
    <property type="entry name" value="MBL"/>
</dbReference>
<dbReference type="InterPro" id="IPR011108">
    <property type="entry name" value="RMMBL"/>
</dbReference>
<evidence type="ECO:0000259" key="3">
    <source>
        <dbReference type="SMART" id="SM01027"/>
    </source>
</evidence>
<reference evidence="5" key="1">
    <citation type="submission" date="2016-11" db="EMBL/GenBank/DDBJ databases">
        <authorList>
            <person name="Varghese N."/>
            <person name="Submissions S."/>
        </authorList>
    </citation>
    <scope>NUCLEOTIDE SEQUENCE [LARGE SCALE GENOMIC DNA]</scope>
    <source>
        <strain evidence="5">DSM 19741</strain>
    </source>
</reference>
<dbReference type="Proteomes" id="UP000184036">
    <property type="component" value="Unassembled WGS sequence"/>
</dbReference>
<dbReference type="AlphaFoldDB" id="A0A1M5GXS3"/>
<proteinExistence type="predicted"/>
<dbReference type="Pfam" id="PF10996">
    <property type="entry name" value="Beta-Casp"/>
    <property type="match status" value="1"/>
</dbReference>
<dbReference type="Pfam" id="PF07521">
    <property type="entry name" value="RMMBL"/>
    <property type="match status" value="1"/>
</dbReference>